<dbReference type="SUPFAM" id="SSF48371">
    <property type="entry name" value="ARM repeat"/>
    <property type="match status" value="1"/>
</dbReference>
<evidence type="ECO:0000256" key="1">
    <source>
        <dbReference type="SAM" id="MobiDB-lite"/>
    </source>
</evidence>
<feature type="domain" description="Ubiquitin-like" evidence="3">
    <location>
        <begin position="3"/>
        <end position="75"/>
    </location>
</feature>
<feature type="region of interest" description="Disordered" evidence="1">
    <location>
        <begin position="602"/>
        <end position="653"/>
    </location>
</feature>
<dbReference type="Gene3D" id="3.10.20.90">
    <property type="entry name" value="Phosphatidylinositol 3-kinase Catalytic Subunit, Chain A, domain 1"/>
    <property type="match status" value="1"/>
</dbReference>
<dbReference type="Gene3D" id="1.25.10.10">
    <property type="entry name" value="Leucine-rich Repeat Variant"/>
    <property type="match status" value="1"/>
</dbReference>
<dbReference type="CDD" id="cd17039">
    <property type="entry name" value="Ubl_ubiquitin_like"/>
    <property type="match status" value="1"/>
</dbReference>
<accession>A0AAD9JYU7</accession>
<keyword evidence="2" id="KW-0472">Membrane</keyword>
<dbReference type="InterPro" id="IPR029071">
    <property type="entry name" value="Ubiquitin-like_domsf"/>
</dbReference>
<reference evidence="4" key="1">
    <citation type="journal article" date="2023" name="Mol. Biol. Evol.">
        <title>Third-Generation Sequencing Reveals the Adaptive Role of the Epigenome in Three Deep-Sea Polychaetes.</title>
        <authorList>
            <person name="Perez M."/>
            <person name="Aroh O."/>
            <person name="Sun Y."/>
            <person name="Lan Y."/>
            <person name="Juniper S.K."/>
            <person name="Young C.R."/>
            <person name="Angers B."/>
            <person name="Qian P.Y."/>
        </authorList>
    </citation>
    <scope>NUCLEOTIDE SEQUENCE</scope>
    <source>
        <strain evidence="4">P08H-3</strain>
    </source>
</reference>
<feature type="transmembrane region" description="Helical" evidence="2">
    <location>
        <begin position="187"/>
        <end position="209"/>
    </location>
</feature>
<dbReference type="PROSITE" id="PS50053">
    <property type="entry name" value="UBIQUITIN_2"/>
    <property type="match status" value="1"/>
</dbReference>
<sequence>MLIYVESKAFPHRTFVVRVQLTDTIARVRAQILHILYEVGFENHQFRLRFKGEYLRDAYTVSDYNIVDNGIIKMVSLGNNDEDASDTLTSSNGSVSEAVSYGLLPHIKNALKREVNVFEQREKLLFHFKSLLYLHFLAGCLCFLTVYWYGGIWTLFVWLLATIYCPTFTRIGGYVGSQSLYKERYCILYAVGALICLGAALYFCVDQWIVVINHGCKDWEFVGDCSHNIVFTAVFYGFEALLLLVSICIIFILLSNMKIQYGDYVEKYLVQTRDIEDIIKTAKSGRIKEKRIAAFELATMAASGDDNKFRIVAEGGLDVLIQMALCGDEATQEHAVEAIAELITVPVIQENFIEMGGLRNLMALLHSSDDRLVYHIAMVISYVVTDSEDNKHDVITDHGLSDLSRAAHTDNLNNQRLIAGIFLELAFNTEVRGQMASLNTPAQALIKLCRSEDAETQRYALQSLELLAIESPETVRAQESLLEVLLDLPSQIFDAKVLILAGKILLYFAEEQQTCEAILDRPNCKKSLLKYAHTQDSILQKVVIKVIYSMLEIPELRYRVQHKGLDEVLRYIIDNAADRECWDMADQAIQLLDSTGDDSGTIQLPSLSTKEKLDRMAASTSNEKKPFSSKGSNGSSISLRSTLSSVGEGKGIK</sequence>
<keyword evidence="5" id="KW-1185">Reference proteome</keyword>
<dbReference type="SMART" id="SM00213">
    <property type="entry name" value="UBQ"/>
    <property type="match status" value="1"/>
</dbReference>
<evidence type="ECO:0000259" key="3">
    <source>
        <dbReference type="PROSITE" id="PS50053"/>
    </source>
</evidence>
<feature type="compositionally biased region" description="Low complexity" evidence="1">
    <location>
        <begin position="628"/>
        <end position="645"/>
    </location>
</feature>
<feature type="transmembrane region" description="Helical" evidence="2">
    <location>
        <begin position="131"/>
        <end position="149"/>
    </location>
</feature>
<dbReference type="EMBL" id="JAODUP010000110">
    <property type="protein sequence ID" value="KAK2161746.1"/>
    <property type="molecule type" value="Genomic_DNA"/>
</dbReference>
<dbReference type="Proteomes" id="UP001208570">
    <property type="component" value="Unassembled WGS sequence"/>
</dbReference>
<dbReference type="Pfam" id="PF00240">
    <property type="entry name" value="ubiquitin"/>
    <property type="match status" value="1"/>
</dbReference>
<keyword evidence="2" id="KW-0812">Transmembrane</keyword>
<name>A0AAD9JYU7_9ANNE</name>
<evidence type="ECO:0000256" key="2">
    <source>
        <dbReference type="SAM" id="Phobius"/>
    </source>
</evidence>
<dbReference type="AlphaFoldDB" id="A0AAD9JYU7"/>
<dbReference type="InterPro" id="IPR000626">
    <property type="entry name" value="Ubiquitin-like_dom"/>
</dbReference>
<gene>
    <name evidence="4" type="ORF">LSH36_110g02022</name>
</gene>
<dbReference type="PANTHER" id="PTHR46043">
    <property type="entry name" value="ARM REPEAT SUPERFAMILY PROTEIN"/>
    <property type="match status" value="1"/>
</dbReference>
<dbReference type="SUPFAM" id="SSF54236">
    <property type="entry name" value="Ubiquitin-like"/>
    <property type="match status" value="1"/>
</dbReference>
<dbReference type="InterPro" id="IPR016024">
    <property type="entry name" value="ARM-type_fold"/>
</dbReference>
<evidence type="ECO:0000313" key="4">
    <source>
        <dbReference type="EMBL" id="KAK2161746.1"/>
    </source>
</evidence>
<feature type="transmembrane region" description="Helical" evidence="2">
    <location>
        <begin position="155"/>
        <end position="175"/>
    </location>
</feature>
<comment type="caution">
    <text evidence="4">The sequence shown here is derived from an EMBL/GenBank/DDBJ whole genome shotgun (WGS) entry which is preliminary data.</text>
</comment>
<organism evidence="4 5">
    <name type="scientific">Paralvinella palmiformis</name>
    <dbReference type="NCBI Taxonomy" id="53620"/>
    <lineage>
        <taxon>Eukaryota</taxon>
        <taxon>Metazoa</taxon>
        <taxon>Spiralia</taxon>
        <taxon>Lophotrochozoa</taxon>
        <taxon>Annelida</taxon>
        <taxon>Polychaeta</taxon>
        <taxon>Sedentaria</taxon>
        <taxon>Canalipalpata</taxon>
        <taxon>Terebellida</taxon>
        <taxon>Terebelliformia</taxon>
        <taxon>Alvinellidae</taxon>
        <taxon>Paralvinella</taxon>
    </lineage>
</organism>
<protein>
    <recommendedName>
        <fullName evidence="3">Ubiquitin-like domain-containing protein</fullName>
    </recommendedName>
</protein>
<evidence type="ECO:0000313" key="5">
    <source>
        <dbReference type="Proteomes" id="UP001208570"/>
    </source>
</evidence>
<dbReference type="PANTHER" id="PTHR46043:SF13">
    <property type="entry name" value="ARM REPEAT SUPERFAMILY PROTEIN"/>
    <property type="match status" value="1"/>
</dbReference>
<feature type="transmembrane region" description="Helical" evidence="2">
    <location>
        <begin position="229"/>
        <end position="254"/>
    </location>
</feature>
<keyword evidence="2" id="KW-1133">Transmembrane helix</keyword>
<dbReference type="InterPro" id="IPR011989">
    <property type="entry name" value="ARM-like"/>
</dbReference>
<proteinExistence type="predicted"/>